<feature type="transmembrane region" description="Helical" evidence="6">
    <location>
        <begin position="98"/>
        <end position="123"/>
    </location>
</feature>
<protein>
    <recommendedName>
        <fullName evidence="6">Serpentine receptor class gamma</fullName>
    </recommendedName>
</protein>
<evidence type="ECO:0000256" key="5">
    <source>
        <dbReference type="ARBA" id="ARBA00023136"/>
    </source>
</evidence>
<evidence type="ECO:0000256" key="3">
    <source>
        <dbReference type="ARBA" id="ARBA00022692"/>
    </source>
</evidence>
<dbReference type="Gene3D" id="1.20.1070.10">
    <property type="entry name" value="Rhodopsin 7-helix transmembrane proteins"/>
    <property type="match status" value="1"/>
</dbReference>
<dbReference type="CDD" id="cd00637">
    <property type="entry name" value="7tm_classA_rhodopsin-like"/>
    <property type="match status" value="1"/>
</dbReference>
<dbReference type="GO" id="GO:0007606">
    <property type="term" value="P:sensory perception of chemical stimulus"/>
    <property type="evidence" value="ECO:0007669"/>
    <property type="project" value="UniProtKB-UniRule"/>
</dbReference>
<dbReference type="InterPro" id="IPR000609">
    <property type="entry name" value="7TM_GPCR_serpentine_rcpt_Srg"/>
</dbReference>
<feature type="transmembrane region" description="Helical" evidence="6">
    <location>
        <begin position="12"/>
        <end position="35"/>
    </location>
</feature>
<dbReference type="GO" id="GO:0016020">
    <property type="term" value="C:membrane"/>
    <property type="evidence" value="ECO:0007669"/>
    <property type="project" value="UniProtKB-SubCell"/>
</dbReference>
<comment type="caution">
    <text evidence="6">Lacks conserved residue(s) required for the propagation of feature annotation.</text>
</comment>
<keyword evidence="5 6" id="KW-0472">Membrane</keyword>
<feature type="transmembrane region" description="Helical" evidence="6">
    <location>
        <begin position="56"/>
        <end position="78"/>
    </location>
</feature>
<reference evidence="7 8" key="1">
    <citation type="submission" date="2013-05" db="EMBL/GenBank/DDBJ databases">
        <title>Draft genome of the parasitic nematode Anyclostoma ceylanicum.</title>
        <authorList>
            <person name="Mitreva M."/>
        </authorList>
    </citation>
    <scope>NUCLEOTIDE SEQUENCE [LARGE SCALE GENOMIC DNA]</scope>
</reference>
<gene>
    <name evidence="7" type="ORF">ANCCEY_05373</name>
</gene>
<name>A0A0D6LZM3_9BILA</name>
<keyword evidence="3 6" id="KW-0812">Transmembrane</keyword>
<evidence type="ECO:0000256" key="6">
    <source>
        <dbReference type="RuleBase" id="RU280813"/>
    </source>
</evidence>
<dbReference type="Pfam" id="PF02118">
    <property type="entry name" value="Srg"/>
    <property type="match status" value="1"/>
</dbReference>
<keyword evidence="4 6" id="KW-1133">Transmembrane helix</keyword>
<comment type="subcellular location">
    <subcellularLocation>
        <location evidence="1">Membrane</location>
        <topology evidence="1">Multi-pass membrane protein</topology>
    </subcellularLocation>
</comment>
<dbReference type="SUPFAM" id="SSF81321">
    <property type="entry name" value="Family A G protein-coupled receptor-like"/>
    <property type="match status" value="1"/>
</dbReference>
<keyword evidence="8" id="KW-1185">Reference proteome</keyword>
<dbReference type="Proteomes" id="UP000054495">
    <property type="component" value="Unassembled WGS sequence"/>
</dbReference>
<evidence type="ECO:0000313" key="8">
    <source>
        <dbReference type="Proteomes" id="UP000054495"/>
    </source>
</evidence>
<dbReference type="AlphaFoldDB" id="A0A0D6LZM3"/>
<dbReference type="GO" id="GO:0004888">
    <property type="term" value="F:transmembrane signaling receptor activity"/>
    <property type="evidence" value="ECO:0007669"/>
    <property type="project" value="InterPro"/>
</dbReference>
<dbReference type="PANTHER" id="PTHR31552">
    <property type="entry name" value="SERPENTINE RECEPTOR CLASS GAMMA"/>
    <property type="match status" value="1"/>
</dbReference>
<evidence type="ECO:0000313" key="7">
    <source>
        <dbReference type="EMBL" id="EPB75551.1"/>
    </source>
</evidence>
<organism evidence="7 8">
    <name type="scientific">Ancylostoma ceylanicum</name>
    <dbReference type="NCBI Taxonomy" id="53326"/>
    <lineage>
        <taxon>Eukaryota</taxon>
        <taxon>Metazoa</taxon>
        <taxon>Ecdysozoa</taxon>
        <taxon>Nematoda</taxon>
        <taxon>Chromadorea</taxon>
        <taxon>Rhabditida</taxon>
        <taxon>Rhabditina</taxon>
        <taxon>Rhabditomorpha</taxon>
        <taxon>Strongyloidea</taxon>
        <taxon>Ancylostomatidae</taxon>
        <taxon>Ancylostomatinae</taxon>
        <taxon>Ancylostoma</taxon>
    </lineage>
</organism>
<proteinExistence type="inferred from homology"/>
<sequence>MGDTTYSWTLDAQFVISTITVLCYGFCDIIGNFAVEWVRTDRKAGFGPPTEPFTRVMYTLTGVTFFTHLIGSLLMTLNRYTAVCFPWAYGKIWTRKNVYIMLVLNVIVSIAVHSQIFFIRLVYKRMANGWTDFGRDTQIPVVRAISSCAAIIYGCVSVVLISRTVYVVLKVKNKSKRCQRKEARAPGRALRRRELNPAPKVANFEGLNACQLTAAQYIMANHPSYV</sequence>
<feature type="transmembrane region" description="Helical" evidence="6">
    <location>
        <begin position="144"/>
        <end position="169"/>
    </location>
</feature>
<dbReference type="EMBL" id="KE124897">
    <property type="protein sequence ID" value="EPB75551.1"/>
    <property type="molecule type" value="Genomic_DNA"/>
</dbReference>
<comment type="similarity">
    <text evidence="2 6">Belongs to the nematode receptor-like protein srg family.</text>
</comment>
<accession>A0A0D6LZM3</accession>
<evidence type="ECO:0000256" key="1">
    <source>
        <dbReference type="ARBA" id="ARBA00004141"/>
    </source>
</evidence>
<dbReference type="PANTHER" id="PTHR31552:SF8">
    <property type="entry name" value="SERPENTINE RECEPTOR CLASS GAMMA"/>
    <property type="match status" value="1"/>
</dbReference>
<evidence type="ECO:0000256" key="2">
    <source>
        <dbReference type="ARBA" id="ARBA00005692"/>
    </source>
</evidence>
<evidence type="ECO:0000256" key="4">
    <source>
        <dbReference type="ARBA" id="ARBA00022989"/>
    </source>
</evidence>